<dbReference type="AlphaFoldDB" id="A0A9X7BFN2"/>
<evidence type="ECO:0000313" key="1">
    <source>
        <dbReference type="EMBL" id="PFV10544.1"/>
    </source>
</evidence>
<comment type="caution">
    <text evidence="1">The sequence shown here is derived from an EMBL/GenBank/DDBJ whole genome shotgun (WGS) entry which is preliminary data.</text>
</comment>
<reference evidence="1 2" key="1">
    <citation type="submission" date="2017-09" db="EMBL/GenBank/DDBJ databases">
        <title>Large-scale bioinformatics analysis of Bacillus genomes uncovers conserved roles of natural products in bacterial physiology.</title>
        <authorList>
            <consortium name="Agbiome Team Llc"/>
            <person name="Bleich R.M."/>
            <person name="Grubbs K.J."/>
            <person name="Santa Maria K.C."/>
            <person name="Allen S.E."/>
            <person name="Farag S."/>
            <person name="Shank E.A."/>
            <person name="Bowers A."/>
        </authorList>
    </citation>
    <scope>NUCLEOTIDE SEQUENCE [LARGE SCALE GENOMIC DNA]</scope>
    <source>
        <strain evidence="1 2">AFS060282</strain>
    </source>
</reference>
<name>A0A9X7BFN2_BACCE</name>
<gene>
    <name evidence="1" type="ORF">COK98_03500</name>
</gene>
<accession>A0A9X7BFN2</accession>
<dbReference type="Proteomes" id="UP000226257">
    <property type="component" value="Unassembled WGS sequence"/>
</dbReference>
<proteinExistence type="predicted"/>
<dbReference type="EMBL" id="NVDQ01000008">
    <property type="protein sequence ID" value="PFV10544.1"/>
    <property type="molecule type" value="Genomic_DNA"/>
</dbReference>
<organism evidence="1 2">
    <name type="scientific">Bacillus cereus</name>
    <dbReference type="NCBI Taxonomy" id="1396"/>
    <lineage>
        <taxon>Bacteria</taxon>
        <taxon>Bacillati</taxon>
        <taxon>Bacillota</taxon>
        <taxon>Bacilli</taxon>
        <taxon>Bacillales</taxon>
        <taxon>Bacillaceae</taxon>
        <taxon>Bacillus</taxon>
        <taxon>Bacillus cereus group</taxon>
    </lineage>
</organism>
<sequence>MSETYVIKGELIDLDAEKKEIFLSYLYKSFEKMELSCETSGKSVDYYKGETTLEDVYFMVKNDLKLQVDSSKVINFVFKSFWSEEGVEYIEITSDDPSDFWIMFIKEKITEALASAFAQKMETFFFREPFYYIGNKLDGDYYIQNWMISPATPKVMEIFMEESAIYFNMSVEGINSNHARAKFETIGKEIMAILSVILSRGIYKGQHEVRWGCVKDSQTKAELIEIGFRDDQPYPTEMPKKKRESLGGFEEPSKIHLFKMNSNIKLPNNIRKLFRAYEGLSYDEKSAFLSAARMYQLALTLGRHNSTVKSSYQIAALDALSKLIRENNKNKNAIISMVEKYSPSFKGEIGKLYDSVRSAHFHQGSFSKFDVNGIELGPFKGPASFLNEEAYTIDTIAREVLIGWLTDKIPDETP</sequence>
<dbReference type="RefSeq" id="WP_098297700.1">
    <property type="nucleotide sequence ID" value="NZ_NTZI01000003.1"/>
</dbReference>
<protein>
    <submittedName>
        <fullName evidence="1">Uncharacterized protein</fullName>
    </submittedName>
</protein>
<evidence type="ECO:0000313" key="2">
    <source>
        <dbReference type="Proteomes" id="UP000226257"/>
    </source>
</evidence>